<dbReference type="HOGENOM" id="CLU_039832_0_0_11"/>
<dbReference type="EMBL" id="CP001341">
    <property type="protein sequence ID" value="ACL38226.1"/>
    <property type="molecule type" value="Genomic_DNA"/>
</dbReference>
<name>B8H967_PSECP</name>
<dbReference type="PRINTS" id="PR00411">
    <property type="entry name" value="PNDRDTASEI"/>
</dbReference>
<keyword evidence="3" id="KW-1185">Reference proteome</keyword>
<dbReference type="GO" id="GO:0050660">
    <property type="term" value="F:flavin adenine dinucleotide binding"/>
    <property type="evidence" value="ECO:0007669"/>
    <property type="project" value="TreeGrafter"/>
</dbReference>
<proteinExistence type="predicted"/>
<dbReference type="eggNOG" id="COG0492">
    <property type="taxonomic scope" value="Bacteria"/>
</dbReference>
<dbReference type="Proteomes" id="UP000002505">
    <property type="component" value="Chromosome"/>
</dbReference>
<dbReference type="GO" id="GO:0004497">
    <property type="term" value="F:monooxygenase activity"/>
    <property type="evidence" value="ECO:0007669"/>
    <property type="project" value="TreeGrafter"/>
</dbReference>
<dbReference type="PANTHER" id="PTHR43539">
    <property type="entry name" value="FLAVIN-BINDING MONOOXYGENASE-LIKE PROTEIN (AFU_ORTHOLOGUE AFUA_4G09220)"/>
    <property type="match status" value="1"/>
</dbReference>
<dbReference type="RefSeq" id="WP_012630962.1">
    <property type="nucleotide sequence ID" value="NC_011886.1"/>
</dbReference>
<organism evidence="2 3">
    <name type="scientific">Pseudarthrobacter chlorophenolicus (strain ATCC 700700 / DSM 12829 / CIP 107037 / JCM 12360 / KCTC 9906 / NCIMB 13794 / A6)</name>
    <name type="common">Arthrobacter chlorophenolicus</name>
    <dbReference type="NCBI Taxonomy" id="452863"/>
    <lineage>
        <taxon>Bacteria</taxon>
        <taxon>Bacillati</taxon>
        <taxon>Actinomycetota</taxon>
        <taxon>Actinomycetes</taxon>
        <taxon>Micrococcales</taxon>
        <taxon>Micrococcaceae</taxon>
        <taxon>Pseudarthrobacter</taxon>
    </lineage>
</organism>
<dbReference type="AlphaFoldDB" id="B8H967"/>
<dbReference type="Pfam" id="PF13738">
    <property type="entry name" value="Pyr_redox_3"/>
    <property type="match status" value="1"/>
</dbReference>
<dbReference type="SUPFAM" id="SSF51905">
    <property type="entry name" value="FAD/NAD(P)-binding domain"/>
    <property type="match status" value="1"/>
</dbReference>
<dbReference type="OrthoDB" id="7279140at2"/>
<evidence type="ECO:0000313" key="3">
    <source>
        <dbReference type="Proteomes" id="UP000002505"/>
    </source>
</evidence>
<dbReference type="PRINTS" id="PR00368">
    <property type="entry name" value="FADPNR"/>
</dbReference>
<gene>
    <name evidence="2" type="ordered locus">Achl_0225</name>
</gene>
<keyword evidence="1" id="KW-0560">Oxidoreductase</keyword>
<reference evidence="2" key="1">
    <citation type="submission" date="2009-01" db="EMBL/GenBank/DDBJ databases">
        <title>Complete sequence of chromosome of Arthrobacter chlorophenolicus A6.</title>
        <authorList>
            <consortium name="US DOE Joint Genome Institute"/>
            <person name="Lucas S."/>
            <person name="Copeland A."/>
            <person name="Lapidus A."/>
            <person name="Glavina del Rio T."/>
            <person name="Tice H."/>
            <person name="Bruce D."/>
            <person name="Goodwin L."/>
            <person name="Pitluck S."/>
            <person name="Goltsman E."/>
            <person name="Clum A."/>
            <person name="Larimer F."/>
            <person name="Land M."/>
            <person name="Hauser L."/>
            <person name="Kyrpides N."/>
            <person name="Mikhailova N."/>
            <person name="Jansson J."/>
            <person name="Richardson P."/>
        </authorList>
    </citation>
    <scope>NUCLEOTIDE SEQUENCE [LARGE SCALE GENOMIC DNA]</scope>
    <source>
        <strain evidence="2">A6</strain>
    </source>
</reference>
<dbReference type="KEGG" id="ach:Achl_0225"/>
<dbReference type="SMR" id="B8H967"/>
<dbReference type="STRING" id="452863.Achl_0225"/>
<evidence type="ECO:0000256" key="1">
    <source>
        <dbReference type="ARBA" id="ARBA00023002"/>
    </source>
</evidence>
<dbReference type="Gene3D" id="3.50.50.60">
    <property type="entry name" value="FAD/NAD(P)-binding domain"/>
    <property type="match status" value="1"/>
</dbReference>
<sequence length="453" mass="46750">MPTPESLPVAVIGAGPVGLAAAAHLLERGLEPLVLEAGPAVGSAIRQWGHVRLFSTWQYNLDPASVRLLERNGWDAPRPTALPYGAQIVSDYLEPLAATPELQGRIRTGARVTAVTRLGMDKGRSQGREQAPFLVRIEYDGGKVTELPARAVVDASGTWSTPAPLGSSGLPAPGEPEARAAGLVTGPLPDVARDGFAGRRTLVVGSGHSAANMVLDLARVARANPGTEVLWAIRAGTPAAAYGGGDKDQLPARGQLGTRLRTAVDTGAVQLFTGFHTVSLEVQDDAVTVHAADGRSIQVDRVIPATGFRPDLSILSELRLDLDPAVEAPKALGPLIDPDFHSCGTVPAHGANVLAQPEKDFYLAGMKSYGRAPTFLMATGYEQVRSVAAALAGDTAAADAVELQLPETGVCSTSVPGEAPAEDACCGAPAAVPLSIGFPTGLRHGRAGGTATL</sequence>
<dbReference type="InterPro" id="IPR036188">
    <property type="entry name" value="FAD/NAD-bd_sf"/>
</dbReference>
<accession>B8H967</accession>
<dbReference type="PANTHER" id="PTHR43539:SF78">
    <property type="entry name" value="FLAVIN-CONTAINING MONOOXYGENASE"/>
    <property type="match status" value="1"/>
</dbReference>
<protein>
    <submittedName>
        <fullName evidence="2">FAD dependent oxidoreductase</fullName>
    </submittedName>
</protein>
<evidence type="ECO:0000313" key="2">
    <source>
        <dbReference type="EMBL" id="ACL38226.1"/>
    </source>
</evidence>
<dbReference type="InterPro" id="IPR050982">
    <property type="entry name" value="Auxin_biosynth/cation_transpt"/>
</dbReference>